<feature type="region of interest" description="Disordered" evidence="1">
    <location>
        <begin position="91"/>
        <end position="140"/>
    </location>
</feature>
<dbReference type="AlphaFoldDB" id="A0A182F5S0"/>
<dbReference type="VEuPathDB" id="VectorBase:AALB20_034995"/>
<organism evidence="3 4">
    <name type="scientific">Anopheles albimanus</name>
    <name type="common">New world malaria mosquito</name>
    <dbReference type="NCBI Taxonomy" id="7167"/>
    <lineage>
        <taxon>Eukaryota</taxon>
        <taxon>Metazoa</taxon>
        <taxon>Ecdysozoa</taxon>
        <taxon>Arthropoda</taxon>
        <taxon>Hexapoda</taxon>
        <taxon>Insecta</taxon>
        <taxon>Pterygota</taxon>
        <taxon>Neoptera</taxon>
        <taxon>Endopterygota</taxon>
        <taxon>Diptera</taxon>
        <taxon>Nematocera</taxon>
        <taxon>Culicoidea</taxon>
        <taxon>Culicidae</taxon>
        <taxon>Anophelinae</taxon>
        <taxon>Anopheles</taxon>
    </lineage>
</organism>
<dbReference type="EnsemblMetazoa" id="AALB001815-RA">
    <property type="protein sequence ID" value="AALB001815-PA"/>
    <property type="gene ID" value="AALB001815"/>
</dbReference>
<accession>A0A182F5S0</accession>
<dbReference type="Proteomes" id="UP000069272">
    <property type="component" value="Chromosome 2L"/>
</dbReference>
<keyword evidence="4" id="KW-1185">Reference proteome</keyword>
<evidence type="ECO:0000256" key="1">
    <source>
        <dbReference type="SAM" id="MobiDB-lite"/>
    </source>
</evidence>
<reference evidence="3" key="2">
    <citation type="submission" date="2022-08" db="UniProtKB">
        <authorList>
            <consortium name="EnsemblMetazoa"/>
        </authorList>
    </citation>
    <scope>IDENTIFICATION</scope>
    <source>
        <strain evidence="3">STECLA/ALBI9_A</strain>
    </source>
</reference>
<feature type="compositionally biased region" description="Low complexity" evidence="1">
    <location>
        <begin position="105"/>
        <end position="140"/>
    </location>
</feature>
<protein>
    <submittedName>
        <fullName evidence="3">Uncharacterized protein</fullName>
    </submittedName>
</protein>
<dbReference type="GeneID" id="118456884"/>
<dbReference type="RefSeq" id="XP_035773896.1">
    <property type="nucleotide sequence ID" value="XM_035918003.1"/>
</dbReference>
<feature type="chain" id="PRO_5043736027" evidence="2">
    <location>
        <begin position="21"/>
        <end position="257"/>
    </location>
</feature>
<feature type="region of interest" description="Disordered" evidence="1">
    <location>
        <begin position="202"/>
        <end position="238"/>
    </location>
</feature>
<dbReference type="OrthoDB" id="8192989at2759"/>
<feature type="compositionally biased region" description="Basic residues" evidence="1">
    <location>
        <begin position="226"/>
        <end position="238"/>
    </location>
</feature>
<feature type="signal peptide" evidence="2">
    <location>
        <begin position="1"/>
        <end position="20"/>
    </location>
</feature>
<sequence length="257" mass="27155">MSRVLVVALLIGLSVIQIDSLPVSAFLDDSDYDSFEDDYDLVFDQRQNGTANVRVSVDGVVVALPGPDLSPSTSGASTLLDLFASQMASGGSEYDLSEESNESPGSTASTGSSTTTAAVTTTGSSSSTSSSSTSTSTTTAIPPPFLSNDLALQSLPASLLGQGLSFLFNAKKSAEIPFRVNVGGVPDPQTVPVLVAQVDSTRNVADDEANDSHEEEAEVRPSRVSHSSKRKRKHKRKYKVHVANMLRPLLRRGTLLH</sequence>
<evidence type="ECO:0000313" key="4">
    <source>
        <dbReference type="Proteomes" id="UP000069272"/>
    </source>
</evidence>
<reference evidence="3 4" key="1">
    <citation type="journal article" date="2017" name="G3 (Bethesda)">
        <title>The Physical Genome Mapping of Anopheles albimanus Corrected Scaffold Misassemblies and Identified Interarm Rearrangements in Genus Anopheles.</title>
        <authorList>
            <person name="Artemov G.N."/>
            <person name="Peery A.N."/>
            <person name="Jiang X."/>
            <person name="Tu Z."/>
            <person name="Stegniy V.N."/>
            <person name="Sharakhova M.V."/>
            <person name="Sharakhov I.V."/>
        </authorList>
    </citation>
    <scope>NUCLEOTIDE SEQUENCE [LARGE SCALE GENOMIC DNA]</scope>
    <source>
        <strain evidence="3 4">ALBI9_A</strain>
    </source>
</reference>
<dbReference type="VEuPathDB" id="VectorBase:AALB001815"/>
<proteinExistence type="predicted"/>
<dbReference type="KEGG" id="aali:118456884"/>
<evidence type="ECO:0000313" key="3">
    <source>
        <dbReference type="EnsemblMetazoa" id="AALB001815-PA"/>
    </source>
</evidence>
<name>A0A182F5S0_ANOAL</name>
<keyword evidence="2" id="KW-0732">Signal</keyword>
<feature type="compositionally biased region" description="Acidic residues" evidence="1">
    <location>
        <begin position="206"/>
        <end position="217"/>
    </location>
</feature>
<evidence type="ECO:0000256" key="2">
    <source>
        <dbReference type="SAM" id="SignalP"/>
    </source>
</evidence>